<evidence type="ECO:0000256" key="1">
    <source>
        <dbReference type="SAM" id="MobiDB-lite"/>
    </source>
</evidence>
<proteinExistence type="predicted"/>
<reference evidence="2 3" key="1">
    <citation type="submission" date="2024-04" db="EMBL/GenBank/DDBJ databases">
        <title>Tritrichomonas musculus Genome.</title>
        <authorList>
            <person name="Alves-Ferreira E."/>
            <person name="Grigg M."/>
            <person name="Lorenzi H."/>
            <person name="Galac M."/>
        </authorList>
    </citation>
    <scope>NUCLEOTIDE SEQUENCE [LARGE SCALE GENOMIC DNA]</scope>
    <source>
        <strain evidence="2 3">EAF2021</strain>
    </source>
</reference>
<evidence type="ECO:0000313" key="2">
    <source>
        <dbReference type="EMBL" id="KAK8884096.1"/>
    </source>
</evidence>
<dbReference type="EMBL" id="JAPFFF010000008">
    <property type="protein sequence ID" value="KAK8884096.1"/>
    <property type="molecule type" value="Genomic_DNA"/>
</dbReference>
<organism evidence="2 3">
    <name type="scientific">Tritrichomonas musculus</name>
    <dbReference type="NCBI Taxonomy" id="1915356"/>
    <lineage>
        <taxon>Eukaryota</taxon>
        <taxon>Metamonada</taxon>
        <taxon>Parabasalia</taxon>
        <taxon>Tritrichomonadida</taxon>
        <taxon>Tritrichomonadidae</taxon>
        <taxon>Tritrichomonas</taxon>
    </lineage>
</organism>
<sequence length="57" mass="7028">MPVTFESHKVQSRSDTPKRSQEEEKQDLPAYYCQMNEEDRISFLEWHKQRKEKKKEI</sequence>
<evidence type="ECO:0000313" key="3">
    <source>
        <dbReference type="Proteomes" id="UP001470230"/>
    </source>
</evidence>
<comment type="caution">
    <text evidence="2">The sequence shown here is derived from an EMBL/GenBank/DDBJ whole genome shotgun (WGS) entry which is preliminary data.</text>
</comment>
<gene>
    <name evidence="2" type="ORF">M9Y10_043201</name>
</gene>
<accession>A0ABR2JZ11</accession>
<dbReference type="Proteomes" id="UP001470230">
    <property type="component" value="Unassembled WGS sequence"/>
</dbReference>
<name>A0ABR2JZ11_9EUKA</name>
<keyword evidence="3" id="KW-1185">Reference proteome</keyword>
<protein>
    <submittedName>
        <fullName evidence="2">Uncharacterized protein</fullName>
    </submittedName>
</protein>
<feature type="region of interest" description="Disordered" evidence="1">
    <location>
        <begin position="1"/>
        <end position="32"/>
    </location>
</feature>
<feature type="compositionally biased region" description="Basic and acidic residues" evidence="1">
    <location>
        <begin position="15"/>
        <end position="27"/>
    </location>
</feature>